<reference evidence="2" key="1">
    <citation type="submission" date="2016-06" db="EMBL/GenBank/DDBJ databases">
        <title>Parallel loss of symbiosis genes in relatives of nitrogen-fixing non-legume Parasponia.</title>
        <authorList>
            <person name="Van Velzen R."/>
            <person name="Holmer R."/>
            <person name="Bu F."/>
            <person name="Rutten L."/>
            <person name="Van Zeijl A."/>
            <person name="Liu W."/>
            <person name="Santuari L."/>
            <person name="Cao Q."/>
            <person name="Sharma T."/>
            <person name="Shen D."/>
            <person name="Roswanjaya Y."/>
            <person name="Wardhani T."/>
            <person name="Kalhor M.S."/>
            <person name="Jansen J."/>
            <person name="Van den Hoogen J."/>
            <person name="Gungor B."/>
            <person name="Hartog M."/>
            <person name="Hontelez J."/>
            <person name="Verver J."/>
            <person name="Yang W.-C."/>
            <person name="Schijlen E."/>
            <person name="Repin R."/>
            <person name="Schilthuizen M."/>
            <person name="Schranz E."/>
            <person name="Heidstra R."/>
            <person name="Miyata K."/>
            <person name="Fedorova E."/>
            <person name="Kohlen W."/>
            <person name="Bisseling T."/>
            <person name="Smit S."/>
            <person name="Geurts R."/>
        </authorList>
    </citation>
    <scope>NUCLEOTIDE SEQUENCE [LARGE SCALE GENOMIC DNA]</scope>
    <source>
        <strain evidence="2">cv. RG33-2</strain>
    </source>
</reference>
<keyword evidence="2" id="KW-1185">Reference proteome</keyword>
<sequence length="169" mass="19294">MVFGKNCATRKNAKTPANIVDKLDNHEEVYLNEDDFNNTNNMMGNEEVQSMSYLEAQKIVQSQSDRSSKKKKKNANNGDAYEELKESFYVIARVIEKASIRLSKAIGEDINEIHMQLGGESEKTTTLTTIERHKVAHMIMQDNAMVSCFFSVPNNDKDEWLRALLDRTI</sequence>
<accession>A0A2P5CCH0</accession>
<dbReference type="Proteomes" id="UP000237000">
    <property type="component" value="Unassembled WGS sequence"/>
</dbReference>
<gene>
    <name evidence="1" type="ORF">TorRG33x02_290610</name>
</gene>
<dbReference type="PANTHER" id="PTHR46250:SF15">
    <property type="entry name" value="OS01G0523800 PROTEIN"/>
    <property type="match status" value="1"/>
</dbReference>
<dbReference type="EMBL" id="JXTC01000383">
    <property type="protein sequence ID" value="PON58684.1"/>
    <property type="molecule type" value="Genomic_DNA"/>
</dbReference>
<dbReference type="OrthoDB" id="618098at2759"/>
<protein>
    <submittedName>
        <fullName evidence="1">Uncharacterized protein</fullName>
    </submittedName>
</protein>
<dbReference type="AlphaFoldDB" id="A0A2P5CCH0"/>
<dbReference type="InParanoid" id="A0A2P5CCH0"/>
<organism evidence="1 2">
    <name type="scientific">Trema orientale</name>
    <name type="common">Charcoal tree</name>
    <name type="synonym">Celtis orientalis</name>
    <dbReference type="NCBI Taxonomy" id="63057"/>
    <lineage>
        <taxon>Eukaryota</taxon>
        <taxon>Viridiplantae</taxon>
        <taxon>Streptophyta</taxon>
        <taxon>Embryophyta</taxon>
        <taxon>Tracheophyta</taxon>
        <taxon>Spermatophyta</taxon>
        <taxon>Magnoliopsida</taxon>
        <taxon>eudicotyledons</taxon>
        <taxon>Gunneridae</taxon>
        <taxon>Pentapetalae</taxon>
        <taxon>rosids</taxon>
        <taxon>fabids</taxon>
        <taxon>Rosales</taxon>
        <taxon>Cannabaceae</taxon>
        <taxon>Trema</taxon>
    </lineage>
</organism>
<evidence type="ECO:0000313" key="1">
    <source>
        <dbReference type="EMBL" id="PON58684.1"/>
    </source>
</evidence>
<name>A0A2P5CCH0_TREOI</name>
<proteinExistence type="predicted"/>
<comment type="caution">
    <text evidence="1">The sequence shown here is derived from an EMBL/GenBank/DDBJ whole genome shotgun (WGS) entry which is preliminary data.</text>
</comment>
<dbReference type="PANTHER" id="PTHR46250">
    <property type="entry name" value="MYB/SANT-LIKE DNA-BINDING DOMAIN PROTEIN-RELATED"/>
    <property type="match status" value="1"/>
</dbReference>
<evidence type="ECO:0000313" key="2">
    <source>
        <dbReference type="Proteomes" id="UP000237000"/>
    </source>
</evidence>